<keyword evidence="9" id="KW-0677">Repeat</keyword>
<evidence type="ECO:0000256" key="10">
    <source>
        <dbReference type="NCBIfam" id="TIGR00187"/>
    </source>
</evidence>
<dbReference type="NCBIfam" id="NF006767">
    <property type="entry name" value="PRK09289.1"/>
    <property type="match status" value="1"/>
</dbReference>
<dbReference type="PIRSF" id="PIRSF000498">
    <property type="entry name" value="Riboflavin_syn_A"/>
    <property type="match status" value="1"/>
</dbReference>
<dbReference type="PANTHER" id="PTHR21098:SF12">
    <property type="entry name" value="RIBOFLAVIN SYNTHASE"/>
    <property type="match status" value="1"/>
</dbReference>
<dbReference type="RefSeq" id="WP_125557485.1">
    <property type="nucleotide sequence ID" value="NZ_RBVX01000018.1"/>
</dbReference>
<dbReference type="Gene3D" id="2.40.30.20">
    <property type="match status" value="2"/>
</dbReference>
<dbReference type="Proteomes" id="UP000275076">
    <property type="component" value="Unassembled WGS sequence"/>
</dbReference>
<dbReference type="InterPro" id="IPR001783">
    <property type="entry name" value="Lumazine-bd"/>
</dbReference>
<reference evidence="13 14" key="1">
    <citation type="submission" date="2018-10" db="EMBL/GenBank/DDBJ databases">
        <title>Draft genome sequence of Bacillus salarius IM0101, isolated from a hypersaline soil in Inner Mongolia, China.</title>
        <authorList>
            <person name="Yamprayoonswat W."/>
            <person name="Boonvisut S."/>
            <person name="Jumpathong W."/>
            <person name="Sittihan S."/>
            <person name="Ruangsuj P."/>
            <person name="Wanthongcharoen S."/>
            <person name="Thongpramul N."/>
            <person name="Pimmason S."/>
            <person name="Yu B."/>
            <person name="Yasawong M."/>
        </authorList>
    </citation>
    <scope>NUCLEOTIDE SEQUENCE [LARGE SCALE GENOMIC DNA]</scope>
    <source>
        <strain evidence="13 14">IM0101</strain>
    </source>
</reference>
<dbReference type="NCBIfam" id="TIGR00187">
    <property type="entry name" value="ribE"/>
    <property type="match status" value="1"/>
</dbReference>
<keyword evidence="14" id="KW-1185">Reference proteome</keyword>
<dbReference type="CDD" id="cd00402">
    <property type="entry name" value="Riboflavin_synthase_like"/>
    <property type="match status" value="1"/>
</dbReference>
<evidence type="ECO:0000256" key="11">
    <source>
        <dbReference type="PROSITE-ProRule" id="PRU00524"/>
    </source>
</evidence>
<feature type="domain" description="Lumazine-binding" evidence="12">
    <location>
        <begin position="1"/>
        <end position="96"/>
    </location>
</feature>
<dbReference type="EC" id="2.5.1.9" evidence="5 10"/>
<comment type="subunit">
    <text evidence="4">Homotrimer.</text>
</comment>
<dbReference type="InterPro" id="IPR017938">
    <property type="entry name" value="Riboflavin_synthase-like_b-brl"/>
</dbReference>
<dbReference type="GO" id="GO:0009231">
    <property type="term" value="P:riboflavin biosynthetic process"/>
    <property type="evidence" value="ECO:0007669"/>
    <property type="project" value="UniProtKB-KW"/>
</dbReference>
<dbReference type="EMBL" id="RBVX01000018">
    <property type="protein sequence ID" value="RSL32042.1"/>
    <property type="molecule type" value="Genomic_DNA"/>
</dbReference>
<sequence>MFTGIIEEKAAVLKMDKKTDAMILTLEAKDIISGLALGDSISVNGVCLTVTSFDQHSFTVDVMPETMNATSLKTLEEGGAVNLERAMSAQGRFGGHFVSGHVDALGTISTIVPYENAYYIDITIPKNLMPYMMLKGSVAVDGISLTIFGVDDKSHKITISLIPHTWEETIISDKTPGDPVNIEADMLMKYTDRLLNTRYQSSADKLDEDMLKENGFM</sequence>
<accession>A0A428N196</accession>
<evidence type="ECO:0000259" key="12">
    <source>
        <dbReference type="PROSITE" id="PS51177"/>
    </source>
</evidence>
<comment type="pathway">
    <text evidence="3">Cofactor biosynthesis; riboflavin biosynthesis; riboflavin from 2-hydroxy-3-oxobutyl phosphate and 5-amino-6-(D-ribitylamino)uracil: step 2/2.</text>
</comment>
<evidence type="ECO:0000256" key="7">
    <source>
        <dbReference type="ARBA" id="ARBA00022619"/>
    </source>
</evidence>
<organism evidence="13 14">
    <name type="scientific">Salibacterium salarium</name>
    <dbReference type="NCBI Taxonomy" id="284579"/>
    <lineage>
        <taxon>Bacteria</taxon>
        <taxon>Bacillati</taxon>
        <taxon>Bacillota</taxon>
        <taxon>Bacilli</taxon>
        <taxon>Bacillales</taxon>
        <taxon>Bacillaceae</taxon>
    </lineage>
</organism>
<dbReference type="AlphaFoldDB" id="A0A428N196"/>
<dbReference type="PANTHER" id="PTHR21098">
    <property type="entry name" value="RIBOFLAVIN SYNTHASE ALPHA CHAIN"/>
    <property type="match status" value="1"/>
</dbReference>
<evidence type="ECO:0000256" key="8">
    <source>
        <dbReference type="ARBA" id="ARBA00022679"/>
    </source>
</evidence>
<comment type="function">
    <text evidence="2">Catalyzes the dismutation of two molecules of 6,7-dimethyl-8-ribityllumazine, resulting in the formation of riboflavin and 5-amino-6-(D-ribitylamino)uracil.</text>
</comment>
<dbReference type="InterPro" id="IPR023366">
    <property type="entry name" value="ATP_synth_asu-like_sf"/>
</dbReference>
<dbReference type="FunFam" id="2.40.30.20:FF:000004">
    <property type="entry name" value="Riboflavin synthase, alpha subunit"/>
    <property type="match status" value="1"/>
</dbReference>
<proteinExistence type="predicted"/>
<dbReference type="Pfam" id="PF00677">
    <property type="entry name" value="Lum_binding"/>
    <property type="match status" value="2"/>
</dbReference>
<evidence type="ECO:0000313" key="14">
    <source>
        <dbReference type="Proteomes" id="UP000275076"/>
    </source>
</evidence>
<keyword evidence="7" id="KW-0686">Riboflavin biosynthesis</keyword>
<dbReference type="NCBIfam" id="NF009566">
    <property type="entry name" value="PRK13020.1"/>
    <property type="match status" value="1"/>
</dbReference>
<evidence type="ECO:0000256" key="5">
    <source>
        <dbReference type="ARBA" id="ARBA00012827"/>
    </source>
</evidence>
<dbReference type="PROSITE" id="PS51177">
    <property type="entry name" value="LUMAZINE_BIND"/>
    <property type="match status" value="2"/>
</dbReference>
<evidence type="ECO:0000256" key="6">
    <source>
        <dbReference type="ARBA" id="ARBA00013950"/>
    </source>
</evidence>
<feature type="repeat" description="Lumazine-binding" evidence="11">
    <location>
        <begin position="1"/>
        <end position="96"/>
    </location>
</feature>
<evidence type="ECO:0000256" key="9">
    <source>
        <dbReference type="ARBA" id="ARBA00022737"/>
    </source>
</evidence>
<keyword evidence="8 13" id="KW-0808">Transferase</keyword>
<protein>
    <recommendedName>
        <fullName evidence="6 10">Riboflavin synthase</fullName>
        <ecNumber evidence="5 10">2.5.1.9</ecNumber>
    </recommendedName>
</protein>
<gene>
    <name evidence="13" type="primary">ribE</name>
    <name evidence="13" type="ORF">D7Z54_17750</name>
</gene>
<dbReference type="GO" id="GO:0004746">
    <property type="term" value="F:riboflavin synthase activity"/>
    <property type="evidence" value="ECO:0007669"/>
    <property type="project" value="UniProtKB-UniRule"/>
</dbReference>
<comment type="catalytic activity">
    <reaction evidence="1">
        <text>2 6,7-dimethyl-8-(1-D-ribityl)lumazine + H(+) = 5-amino-6-(D-ribitylamino)uracil + riboflavin</text>
        <dbReference type="Rhea" id="RHEA:20772"/>
        <dbReference type="ChEBI" id="CHEBI:15378"/>
        <dbReference type="ChEBI" id="CHEBI:15934"/>
        <dbReference type="ChEBI" id="CHEBI:57986"/>
        <dbReference type="ChEBI" id="CHEBI:58201"/>
        <dbReference type="EC" id="2.5.1.9"/>
    </reaction>
</comment>
<comment type="caution">
    <text evidence="13">The sequence shown here is derived from an EMBL/GenBank/DDBJ whole genome shotgun (WGS) entry which is preliminary data.</text>
</comment>
<dbReference type="SUPFAM" id="SSF63380">
    <property type="entry name" value="Riboflavin synthase domain-like"/>
    <property type="match status" value="2"/>
</dbReference>
<dbReference type="OrthoDB" id="9788537at2"/>
<dbReference type="FunFam" id="2.40.30.20:FF:000003">
    <property type="entry name" value="Riboflavin synthase, alpha subunit"/>
    <property type="match status" value="1"/>
</dbReference>
<feature type="domain" description="Lumazine-binding" evidence="12">
    <location>
        <begin position="97"/>
        <end position="195"/>
    </location>
</feature>
<evidence type="ECO:0000313" key="13">
    <source>
        <dbReference type="EMBL" id="RSL32042.1"/>
    </source>
</evidence>
<dbReference type="InterPro" id="IPR026017">
    <property type="entry name" value="Lumazine-bd_dom"/>
</dbReference>
<evidence type="ECO:0000256" key="2">
    <source>
        <dbReference type="ARBA" id="ARBA00002803"/>
    </source>
</evidence>
<name>A0A428N196_9BACI</name>
<evidence type="ECO:0000256" key="4">
    <source>
        <dbReference type="ARBA" id="ARBA00011233"/>
    </source>
</evidence>
<feature type="repeat" description="Lumazine-binding" evidence="11">
    <location>
        <begin position="97"/>
        <end position="195"/>
    </location>
</feature>
<evidence type="ECO:0000256" key="3">
    <source>
        <dbReference type="ARBA" id="ARBA00004887"/>
    </source>
</evidence>
<evidence type="ECO:0000256" key="1">
    <source>
        <dbReference type="ARBA" id="ARBA00000968"/>
    </source>
</evidence>